<dbReference type="PANTHER" id="PTHR43224">
    <property type="entry name" value="AMIDINOTRANSFERASE"/>
    <property type="match status" value="1"/>
</dbReference>
<dbReference type="AlphaFoldDB" id="A0A7S3FNA8"/>
<protein>
    <submittedName>
        <fullName evidence="2">Amidinotransferase</fullName>
    </submittedName>
</protein>
<evidence type="ECO:0000313" key="3">
    <source>
        <dbReference type="Proteomes" id="UP001472866"/>
    </source>
</evidence>
<gene>
    <name evidence="1" type="ORF">CROS1456_LOCUS4445</name>
    <name evidence="2" type="ORF">HKI87_08g51880</name>
</gene>
<accession>A0A7S3FNA8</accession>
<dbReference type="SUPFAM" id="SSF55909">
    <property type="entry name" value="Pentein"/>
    <property type="match status" value="1"/>
</dbReference>
<proteinExistence type="predicted"/>
<evidence type="ECO:0000313" key="2">
    <source>
        <dbReference type="EMBL" id="WZN63639.1"/>
    </source>
</evidence>
<dbReference type="EMBL" id="CP151508">
    <property type="protein sequence ID" value="WZN63639.1"/>
    <property type="molecule type" value="Genomic_DNA"/>
</dbReference>
<dbReference type="Proteomes" id="UP001472866">
    <property type="component" value="Chromosome 08"/>
</dbReference>
<organism evidence="1">
    <name type="scientific">Chloropicon roscoffensis</name>
    <dbReference type="NCBI Taxonomy" id="1461544"/>
    <lineage>
        <taxon>Eukaryota</taxon>
        <taxon>Viridiplantae</taxon>
        <taxon>Chlorophyta</taxon>
        <taxon>Chloropicophyceae</taxon>
        <taxon>Chloropicales</taxon>
        <taxon>Chloropicaceae</taxon>
        <taxon>Chloropicon</taxon>
    </lineage>
</organism>
<dbReference type="PANTHER" id="PTHR43224:SF1">
    <property type="entry name" value="AMIDINOTRANSFERASE"/>
    <property type="match status" value="1"/>
</dbReference>
<reference evidence="2 3" key="2">
    <citation type="submission" date="2024-03" db="EMBL/GenBank/DDBJ databases">
        <title>Complete genome sequence of the green alga Chloropicon roscoffensis RCC1871.</title>
        <authorList>
            <person name="Lemieux C."/>
            <person name="Pombert J.-F."/>
            <person name="Otis C."/>
            <person name="Turmel M."/>
        </authorList>
    </citation>
    <scope>NUCLEOTIDE SEQUENCE [LARGE SCALE GENOMIC DNA]</scope>
    <source>
        <strain evidence="2 3">RCC1871</strain>
    </source>
</reference>
<dbReference type="InterPro" id="IPR014541">
    <property type="entry name" value="Amdntrnsf_FN0238"/>
</dbReference>
<keyword evidence="3" id="KW-1185">Reference proteome</keyword>
<evidence type="ECO:0000313" key="1">
    <source>
        <dbReference type="EMBL" id="CAE0191355.1"/>
    </source>
</evidence>
<dbReference type="Pfam" id="PF19420">
    <property type="entry name" value="DDAH_eukar"/>
    <property type="match status" value="1"/>
</dbReference>
<dbReference type="EMBL" id="HBHZ01005759">
    <property type="protein sequence ID" value="CAE0191355.1"/>
    <property type="molecule type" value="Transcribed_RNA"/>
</dbReference>
<dbReference type="Gene3D" id="3.75.10.10">
    <property type="entry name" value="L-arginine/glycine Amidinotransferase, Chain A"/>
    <property type="match status" value="1"/>
</dbReference>
<reference evidence="1" key="1">
    <citation type="submission" date="2021-01" db="EMBL/GenBank/DDBJ databases">
        <authorList>
            <person name="Corre E."/>
            <person name="Pelletier E."/>
            <person name="Niang G."/>
            <person name="Scheremetjew M."/>
            <person name="Finn R."/>
            <person name="Kale V."/>
            <person name="Holt S."/>
            <person name="Cochrane G."/>
            <person name="Meng A."/>
            <person name="Brown T."/>
            <person name="Cohen L."/>
        </authorList>
    </citation>
    <scope>NUCLEOTIDE SEQUENCE</scope>
    <source>
        <strain evidence="1">RCC1871</strain>
    </source>
</reference>
<name>A0A7S3FNA8_9CHLO</name>
<sequence length="375" mass="40420">MSGAVLGFVAARARLGLSRAAAVSGSVLSTALDGAPGGAKSNPTNKGPGDAFVRRFSSIFGGHAQSTNEILMVSPTAFEYNSAAAQDNHFMEAVVEAERLSARETVLREHDALREMLHEVVGCKVHVFDHSEDHGTPDACFPNNWFSTHGGNEVEVSTLVTYPLKSENRRLERREDILSRILSGDAYGKVVAMESHERGGRYLEGTGALVLDRANRVAYAALSERCSRELCLEWAEALGYNEVVFFDATDEQGNPVYHTNVVMAVGTNVAVACTESVECPAQRGRLLGALSRNHEVVEITRGQMNSFCGNVLEVMDGSGRPCMVMSTQAHDAFTEAQRDALRANLPGGLHHSPIDTLERIGGGGVRCTIAEIFRG</sequence>